<reference evidence="5 6" key="1">
    <citation type="submission" date="2016-12" db="EMBL/GenBank/DDBJ databases">
        <title>The genomes of Aspergillus section Nigri reveals drivers in fungal speciation.</title>
        <authorList>
            <consortium name="DOE Joint Genome Institute"/>
            <person name="Vesth T.C."/>
            <person name="Nybo J."/>
            <person name="Theobald S."/>
            <person name="Brandl J."/>
            <person name="Frisvad J.C."/>
            <person name="Nielsen K.F."/>
            <person name="Lyhne E.K."/>
            <person name="Kogle M.E."/>
            <person name="Kuo A."/>
            <person name="Riley R."/>
            <person name="Clum A."/>
            <person name="Nolan M."/>
            <person name="Lipzen A."/>
            <person name="Salamov A."/>
            <person name="Henrissat B."/>
            <person name="Wiebenga A."/>
            <person name="De Vries R.P."/>
            <person name="Grigoriev I.V."/>
            <person name="Mortensen U.H."/>
            <person name="Andersen M.R."/>
            <person name="Baker S.E."/>
        </authorList>
    </citation>
    <scope>NUCLEOTIDE SEQUENCE [LARGE SCALE GENOMIC DNA]</scope>
    <source>
        <strain evidence="5 6">IBT 23096</strain>
    </source>
</reference>
<sequence length="241" mass="26183">MLFAPLMLGAVSLLPLAQCTHQGTKPIYLSNQVPIAPKSVPNFGSNYAVLNLDLIDAIVANVNTTDEGKKWIENTATWIDAVHDQNPPPLNIFTRIYFSTSQLPEVGPDTPFASVAKGLGNLTESSAKSQIYKAFKTEDEDVVVPKTRYYAGAGNSIEEILNSQGVDTVVLSGIRTSGVILATALRLFDLDYNVYVISNNTIEPDPSGDKIQNSILYDIFPKIPVKVITLEEALEGLKASR</sequence>
<dbReference type="AlphaFoldDB" id="A0A2I2GM28"/>
<name>A0A2I2GM28_9EURO</name>
<dbReference type="PANTHER" id="PTHR43540:SF1">
    <property type="entry name" value="ISOCHORISMATASE HYDROLASE"/>
    <property type="match status" value="1"/>
</dbReference>
<dbReference type="OrthoDB" id="1739143at2759"/>
<dbReference type="RefSeq" id="XP_024709243.1">
    <property type="nucleotide sequence ID" value="XM_024854234.1"/>
</dbReference>
<feature type="domain" description="Isochorismatase-like" evidence="4">
    <location>
        <begin position="48"/>
        <end position="208"/>
    </location>
</feature>
<evidence type="ECO:0000313" key="6">
    <source>
        <dbReference type="Proteomes" id="UP000234275"/>
    </source>
</evidence>
<keyword evidence="2 5" id="KW-0378">Hydrolase</keyword>
<dbReference type="EMBL" id="MSFO01000001">
    <property type="protein sequence ID" value="PLB53941.1"/>
    <property type="molecule type" value="Genomic_DNA"/>
</dbReference>
<comment type="similarity">
    <text evidence="1">Belongs to the isochorismatase family.</text>
</comment>
<protein>
    <submittedName>
        <fullName evidence="5">Isochorismatase hydrolase</fullName>
    </submittedName>
</protein>
<accession>A0A2I2GM28</accession>
<feature type="chain" id="PRO_5014160206" evidence="3">
    <location>
        <begin position="20"/>
        <end position="241"/>
    </location>
</feature>
<keyword evidence="3" id="KW-0732">Signal</keyword>
<feature type="signal peptide" evidence="3">
    <location>
        <begin position="1"/>
        <end position="19"/>
    </location>
</feature>
<evidence type="ECO:0000256" key="3">
    <source>
        <dbReference type="SAM" id="SignalP"/>
    </source>
</evidence>
<dbReference type="Pfam" id="PF00857">
    <property type="entry name" value="Isochorismatase"/>
    <property type="match status" value="1"/>
</dbReference>
<organism evidence="5 6">
    <name type="scientific">Aspergillus steynii IBT 23096</name>
    <dbReference type="NCBI Taxonomy" id="1392250"/>
    <lineage>
        <taxon>Eukaryota</taxon>
        <taxon>Fungi</taxon>
        <taxon>Dikarya</taxon>
        <taxon>Ascomycota</taxon>
        <taxon>Pezizomycotina</taxon>
        <taxon>Eurotiomycetes</taxon>
        <taxon>Eurotiomycetidae</taxon>
        <taxon>Eurotiales</taxon>
        <taxon>Aspergillaceae</taxon>
        <taxon>Aspergillus</taxon>
        <taxon>Aspergillus subgen. Circumdati</taxon>
    </lineage>
</organism>
<dbReference type="InterPro" id="IPR036380">
    <property type="entry name" value="Isochorismatase-like_sf"/>
</dbReference>
<dbReference type="Gene3D" id="3.40.50.850">
    <property type="entry name" value="Isochorismatase-like"/>
    <property type="match status" value="1"/>
</dbReference>
<comment type="caution">
    <text evidence="5">The sequence shown here is derived from an EMBL/GenBank/DDBJ whole genome shotgun (WGS) entry which is preliminary data.</text>
</comment>
<proteinExistence type="inferred from homology"/>
<dbReference type="InterPro" id="IPR000868">
    <property type="entry name" value="Isochorismatase-like_dom"/>
</dbReference>
<evidence type="ECO:0000313" key="5">
    <source>
        <dbReference type="EMBL" id="PLB53941.1"/>
    </source>
</evidence>
<dbReference type="GeneID" id="36561940"/>
<dbReference type="GO" id="GO:0016787">
    <property type="term" value="F:hydrolase activity"/>
    <property type="evidence" value="ECO:0007669"/>
    <property type="project" value="UniProtKB-KW"/>
</dbReference>
<dbReference type="VEuPathDB" id="FungiDB:P170DRAFT_504812"/>
<dbReference type="Proteomes" id="UP000234275">
    <property type="component" value="Unassembled WGS sequence"/>
</dbReference>
<gene>
    <name evidence="5" type="ORF">P170DRAFT_504812</name>
</gene>
<dbReference type="SUPFAM" id="SSF52499">
    <property type="entry name" value="Isochorismatase-like hydrolases"/>
    <property type="match status" value="1"/>
</dbReference>
<evidence type="ECO:0000259" key="4">
    <source>
        <dbReference type="Pfam" id="PF00857"/>
    </source>
</evidence>
<evidence type="ECO:0000256" key="1">
    <source>
        <dbReference type="ARBA" id="ARBA00006336"/>
    </source>
</evidence>
<dbReference type="InterPro" id="IPR050272">
    <property type="entry name" value="Isochorismatase-like_hydrls"/>
</dbReference>
<dbReference type="PANTHER" id="PTHR43540">
    <property type="entry name" value="PEROXYUREIDOACRYLATE/UREIDOACRYLATE AMIDOHYDROLASE-RELATED"/>
    <property type="match status" value="1"/>
</dbReference>
<keyword evidence="6" id="KW-1185">Reference proteome</keyword>
<evidence type="ECO:0000256" key="2">
    <source>
        <dbReference type="ARBA" id="ARBA00022801"/>
    </source>
</evidence>